<organism evidence="2 3">
    <name type="scientific">Micromonospora phaseoli</name>
    <dbReference type="NCBI Taxonomy" id="1144548"/>
    <lineage>
        <taxon>Bacteria</taxon>
        <taxon>Bacillati</taxon>
        <taxon>Actinomycetota</taxon>
        <taxon>Actinomycetes</taxon>
        <taxon>Micromonosporales</taxon>
        <taxon>Micromonosporaceae</taxon>
        <taxon>Micromonospora</taxon>
    </lineage>
</organism>
<dbReference type="OrthoDB" id="9808049at2"/>
<protein>
    <submittedName>
        <fullName evidence="2">Putative flavoprotein involved in K+ transport</fullName>
    </submittedName>
</protein>
<sequence>MSDESRPVVVIGGGQSGLAAARAVRQTGLRPLVLEAGPRAAGSWPDYYDSLTLFSPARYSGMPGMPFPGDPDHYPGRDDVAAYLESYAASLDVEIRTGSRVEAVERAENAGFVVRTADGGSIEAGAVVAASGSFGNPVQPTLPGREDFSGEVLHVAAYRGPKPYAGKRVVVVGGGNSAVQVGHELAEVATVRLATRQPVWFVPQVHGGHDLHHWLEVTGFDALPPAWLARFVDRTLVLDTGSYQEAITSGRLTRRRMFTAFTPDGVRWPDGTPEQADVVIFATGYRPHLEYLRPLGALDAAGAPRHAGGVSVTHPGLVYVGLEFQRSFASNTLRGAAHDAAYVASPLAAYVRGAAGLLSA</sequence>
<accession>A0A1H6V0B3</accession>
<dbReference type="GO" id="GO:0050660">
    <property type="term" value="F:flavin adenine dinucleotide binding"/>
    <property type="evidence" value="ECO:0007669"/>
    <property type="project" value="TreeGrafter"/>
</dbReference>
<dbReference type="AlphaFoldDB" id="A0A1H6V0B3"/>
<dbReference type="Proteomes" id="UP000198707">
    <property type="component" value="Unassembled WGS sequence"/>
</dbReference>
<dbReference type="InterPro" id="IPR050982">
    <property type="entry name" value="Auxin_biosynth/cation_transpt"/>
</dbReference>
<reference evidence="3" key="1">
    <citation type="submission" date="2016-10" db="EMBL/GenBank/DDBJ databases">
        <authorList>
            <person name="Varghese N."/>
            <person name="Submissions S."/>
        </authorList>
    </citation>
    <scope>NUCLEOTIDE SEQUENCE [LARGE SCALE GENOMIC DNA]</scope>
    <source>
        <strain evidence="3">CGMCC 4.7038</strain>
    </source>
</reference>
<keyword evidence="3" id="KW-1185">Reference proteome</keyword>
<dbReference type="PRINTS" id="PR00368">
    <property type="entry name" value="FADPNR"/>
</dbReference>
<dbReference type="EMBL" id="FNYV01000002">
    <property type="protein sequence ID" value="SEI93692.1"/>
    <property type="molecule type" value="Genomic_DNA"/>
</dbReference>
<dbReference type="STRING" id="1144548.SAMN05443287_102315"/>
<keyword evidence="1" id="KW-0560">Oxidoreductase</keyword>
<dbReference type="GO" id="GO:0004497">
    <property type="term" value="F:monooxygenase activity"/>
    <property type="evidence" value="ECO:0007669"/>
    <property type="project" value="TreeGrafter"/>
</dbReference>
<evidence type="ECO:0000313" key="2">
    <source>
        <dbReference type="EMBL" id="SEI93692.1"/>
    </source>
</evidence>
<dbReference type="PRINTS" id="PR00469">
    <property type="entry name" value="PNDRDTASEII"/>
</dbReference>
<dbReference type="Gene3D" id="3.50.50.60">
    <property type="entry name" value="FAD/NAD(P)-binding domain"/>
    <property type="match status" value="1"/>
</dbReference>
<dbReference type="PANTHER" id="PTHR43539">
    <property type="entry name" value="FLAVIN-BINDING MONOOXYGENASE-LIKE PROTEIN (AFU_ORTHOLOGUE AFUA_4G09220)"/>
    <property type="match status" value="1"/>
</dbReference>
<dbReference type="PANTHER" id="PTHR43539:SF78">
    <property type="entry name" value="FLAVIN-CONTAINING MONOOXYGENASE"/>
    <property type="match status" value="1"/>
</dbReference>
<dbReference type="InterPro" id="IPR036188">
    <property type="entry name" value="FAD/NAD-bd_sf"/>
</dbReference>
<gene>
    <name evidence="2" type="ORF">SAMN05443287_102315</name>
</gene>
<name>A0A1H6V0B3_9ACTN</name>
<proteinExistence type="predicted"/>
<dbReference type="RefSeq" id="WP_092376394.1">
    <property type="nucleotide sequence ID" value="NZ_BOPI01000017.1"/>
</dbReference>
<evidence type="ECO:0000313" key="3">
    <source>
        <dbReference type="Proteomes" id="UP000198707"/>
    </source>
</evidence>
<dbReference type="Pfam" id="PF13738">
    <property type="entry name" value="Pyr_redox_3"/>
    <property type="match status" value="1"/>
</dbReference>
<evidence type="ECO:0000256" key="1">
    <source>
        <dbReference type="ARBA" id="ARBA00023002"/>
    </source>
</evidence>
<dbReference type="SUPFAM" id="SSF51905">
    <property type="entry name" value="FAD/NAD(P)-binding domain"/>
    <property type="match status" value="2"/>
</dbReference>